<evidence type="ECO:0000313" key="1">
    <source>
        <dbReference type="EMBL" id="KAG0417860.1"/>
    </source>
</evidence>
<proteinExistence type="predicted"/>
<sequence>MGAKRAIGSESFSRPYSDAALVCNTRLEQVPVPQGHRHRNVGEVYTRFRKLFMHNVARNTALRPLRTDNVTASSNLPNHPEQMTVTVVKGLLWGMHAMVIERVYTWETWEAGHYAMWVKFENGRFNAEGIAPGPLPESPTRPVSFQYDVDYVGLYISVEIELNYEKAALDVLNITGHSLSAFKITNFHASKWLAERGELFESAVKSAMDIGPFYRHGPFRRALGKMIRDGIRLPDISRANL</sequence>
<gene>
    <name evidence="1" type="ORF">HPB47_005305</name>
</gene>
<accession>A0AC60PDL5</accession>
<evidence type="ECO:0000313" key="2">
    <source>
        <dbReference type="Proteomes" id="UP000805193"/>
    </source>
</evidence>
<protein>
    <submittedName>
        <fullName evidence="1">Uncharacterized protein</fullName>
    </submittedName>
</protein>
<organism evidence="1 2">
    <name type="scientific">Ixodes persulcatus</name>
    <name type="common">Taiga tick</name>
    <dbReference type="NCBI Taxonomy" id="34615"/>
    <lineage>
        <taxon>Eukaryota</taxon>
        <taxon>Metazoa</taxon>
        <taxon>Ecdysozoa</taxon>
        <taxon>Arthropoda</taxon>
        <taxon>Chelicerata</taxon>
        <taxon>Arachnida</taxon>
        <taxon>Acari</taxon>
        <taxon>Parasitiformes</taxon>
        <taxon>Ixodida</taxon>
        <taxon>Ixodoidea</taxon>
        <taxon>Ixodidae</taxon>
        <taxon>Ixodinae</taxon>
        <taxon>Ixodes</taxon>
    </lineage>
</organism>
<reference evidence="1 2" key="1">
    <citation type="journal article" date="2020" name="Cell">
        <title>Large-Scale Comparative Analyses of Tick Genomes Elucidate Their Genetic Diversity and Vector Capacities.</title>
        <authorList>
            <consortium name="Tick Genome and Microbiome Consortium (TIGMIC)"/>
            <person name="Jia N."/>
            <person name="Wang J."/>
            <person name="Shi W."/>
            <person name="Du L."/>
            <person name="Sun Y."/>
            <person name="Zhan W."/>
            <person name="Jiang J.F."/>
            <person name="Wang Q."/>
            <person name="Zhang B."/>
            <person name="Ji P."/>
            <person name="Bell-Sakyi L."/>
            <person name="Cui X.M."/>
            <person name="Yuan T.T."/>
            <person name="Jiang B.G."/>
            <person name="Yang W.F."/>
            <person name="Lam T.T."/>
            <person name="Chang Q.C."/>
            <person name="Ding S.J."/>
            <person name="Wang X.J."/>
            <person name="Zhu J.G."/>
            <person name="Ruan X.D."/>
            <person name="Zhao L."/>
            <person name="Wei J.T."/>
            <person name="Ye R.Z."/>
            <person name="Que T.C."/>
            <person name="Du C.H."/>
            <person name="Zhou Y.H."/>
            <person name="Cheng J.X."/>
            <person name="Dai P.F."/>
            <person name="Guo W.B."/>
            <person name="Han X.H."/>
            <person name="Huang E.J."/>
            <person name="Li L.F."/>
            <person name="Wei W."/>
            <person name="Gao Y.C."/>
            <person name="Liu J.Z."/>
            <person name="Shao H.Z."/>
            <person name="Wang X."/>
            <person name="Wang C.C."/>
            <person name="Yang T.C."/>
            <person name="Huo Q.B."/>
            <person name="Li W."/>
            <person name="Chen H.Y."/>
            <person name="Chen S.E."/>
            <person name="Zhou L.G."/>
            <person name="Ni X.B."/>
            <person name="Tian J.H."/>
            <person name="Sheng Y."/>
            <person name="Liu T."/>
            <person name="Pan Y.S."/>
            <person name="Xia L.Y."/>
            <person name="Li J."/>
            <person name="Zhao F."/>
            <person name="Cao W.C."/>
        </authorList>
    </citation>
    <scope>NUCLEOTIDE SEQUENCE [LARGE SCALE GENOMIC DNA]</scope>
    <source>
        <strain evidence="1">Iper-2018</strain>
    </source>
</reference>
<name>A0AC60PDL5_IXOPE</name>
<dbReference type="EMBL" id="JABSTQ010010793">
    <property type="protein sequence ID" value="KAG0417860.1"/>
    <property type="molecule type" value="Genomic_DNA"/>
</dbReference>
<comment type="caution">
    <text evidence="1">The sequence shown here is derived from an EMBL/GenBank/DDBJ whole genome shotgun (WGS) entry which is preliminary data.</text>
</comment>
<keyword evidence="2" id="KW-1185">Reference proteome</keyword>
<dbReference type="Proteomes" id="UP000805193">
    <property type="component" value="Unassembled WGS sequence"/>
</dbReference>